<dbReference type="RefSeq" id="WP_255028380.1">
    <property type="nucleotide sequence ID" value="NZ_JANDHW010000018.1"/>
</dbReference>
<proteinExistence type="predicted"/>
<protein>
    <submittedName>
        <fullName evidence="1">Uncharacterized protein</fullName>
    </submittedName>
</protein>
<gene>
    <name evidence="1" type="ORF">NMU02_12930</name>
</gene>
<dbReference type="Proteomes" id="UP001205603">
    <property type="component" value="Unassembled WGS sequence"/>
</dbReference>
<keyword evidence="2" id="KW-1185">Reference proteome</keyword>
<reference evidence="1 2" key="1">
    <citation type="submission" date="2022-07" db="EMBL/GenBank/DDBJ databases">
        <title>Fecal culturing of patients with breast cancer.</title>
        <authorList>
            <person name="Teng N.M.Y."/>
            <person name="Kiu R."/>
            <person name="Evans R."/>
            <person name="Baker D.J."/>
            <person name="Zenner C."/>
            <person name="Robinson S.D."/>
            <person name="Hall L.J."/>
        </authorList>
    </citation>
    <scope>NUCLEOTIDE SEQUENCE [LARGE SCALE GENOMIC DNA]</scope>
    <source>
        <strain evidence="1 2">LH1063</strain>
    </source>
</reference>
<dbReference type="EMBL" id="JANDHW010000018">
    <property type="protein sequence ID" value="MCP9612995.1"/>
    <property type="molecule type" value="Genomic_DNA"/>
</dbReference>
<evidence type="ECO:0000313" key="1">
    <source>
        <dbReference type="EMBL" id="MCP9612995.1"/>
    </source>
</evidence>
<evidence type="ECO:0000313" key="2">
    <source>
        <dbReference type="Proteomes" id="UP001205603"/>
    </source>
</evidence>
<organism evidence="1 2">
    <name type="scientific">Coprobacter tertius</name>
    <dbReference type="NCBI Taxonomy" id="2944915"/>
    <lineage>
        <taxon>Bacteria</taxon>
        <taxon>Pseudomonadati</taxon>
        <taxon>Bacteroidota</taxon>
        <taxon>Bacteroidia</taxon>
        <taxon>Bacteroidales</taxon>
        <taxon>Barnesiellaceae</taxon>
        <taxon>Coprobacter</taxon>
    </lineage>
</organism>
<comment type="caution">
    <text evidence="1">The sequence shown here is derived from an EMBL/GenBank/DDBJ whole genome shotgun (WGS) entry which is preliminary data.</text>
</comment>
<accession>A0ABT1MK40</accession>
<name>A0ABT1MK40_9BACT</name>
<sequence>MKNNDQLKTYETRNGNLSALIKVAGKYMRIRFISKDNISGYYATADPEIQQGIESDSGFEKKFWLCEEFASKPVVEEIETTRYPEITTWQGAREILRADPYNVTSTELSTPAKIRSVAKKLSVAFPAIANF</sequence>